<feature type="domain" description="F-box associated beta-propeller type 3" evidence="2">
    <location>
        <begin position="66"/>
        <end position="305"/>
    </location>
</feature>
<evidence type="ECO:0000259" key="2">
    <source>
        <dbReference type="Pfam" id="PF08268"/>
    </source>
</evidence>
<feature type="domain" description="F-box" evidence="1">
    <location>
        <begin position="7"/>
        <end position="39"/>
    </location>
</feature>
<evidence type="ECO:0000313" key="4">
    <source>
        <dbReference type="Proteomes" id="UP000823749"/>
    </source>
</evidence>
<keyword evidence="4" id="KW-1185">Reference proteome</keyword>
<dbReference type="InterPro" id="IPR036047">
    <property type="entry name" value="F-box-like_dom_sf"/>
</dbReference>
<evidence type="ECO:0000259" key="1">
    <source>
        <dbReference type="Pfam" id="PF00646"/>
    </source>
</evidence>
<dbReference type="SUPFAM" id="SSF81383">
    <property type="entry name" value="F-box domain"/>
    <property type="match status" value="1"/>
</dbReference>
<dbReference type="InterPro" id="IPR050796">
    <property type="entry name" value="SCF_F-box_component"/>
</dbReference>
<reference evidence="3" key="1">
    <citation type="submission" date="2020-08" db="EMBL/GenBank/DDBJ databases">
        <title>Plant Genome Project.</title>
        <authorList>
            <person name="Zhang R.-G."/>
        </authorList>
    </citation>
    <scope>NUCLEOTIDE SEQUENCE</scope>
    <source>
        <strain evidence="3">WSP0</strain>
        <tissue evidence="3">Leaf</tissue>
    </source>
</reference>
<dbReference type="InterPro" id="IPR013187">
    <property type="entry name" value="F-box-assoc_dom_typ3"/>
</dbReference>
<accession>A0AAV6LT92</accession>
<organism evidence="3 4">
    <name type="scientific">Rhododendron griersonianum</name>
    <dbReference type="NCBI Taxonomy" id="479676"/>
    <lineage>
        <taxon>Eukaryota</taxon>
        <taxon>Viridiplantae</taxon>
        <taxon>Streptophyta</taxon>
        <taxon>Embryophyta</taxon>
        <taxon>Tracheophyta</taxon>
        <taxon>Spermatophyta</taxon>
        <taxon>Magnoliopsida</taxon>
        <taxon>eudicotyledons</taxon>
        <taxon>Gunneridae</taxon>
        <taxon>Pentapetalae</taxon>
        <taxon>asterids</taxon>
        <taxon>Ericales</taxon>
        <taxon>Ericaceae</taxon>
        <taxon>Ericoideae</taxon>
        <taxon>Rhodoreae</taxon>
        <taxon>Rhododendron</taxon>
    </lineage>
</organism>
<dbReference type="EMBL" id="JACTNZ010000001">
    <property type="protein sequence ID" value="KAG5567399.1"/>
    <property type="molecule type" value="Genomic_DNA"/>
</dbReference>
<comment type="caution">
    <text evidence="3">The sequence shown here is derived from an EMBL/GenBank/DDBJ whole genome shotgun (WGS) entry which is preliminary data.</text>
</comment>
<proteinExistence type="predicted"/>
<sequence length="387" mass="44318">MAFDGEILEIFSWLPAKSLLKFSSACNACKDYVSDPFFIKKQNRNMQLKGDSSFFVQPHSCQRFEGNLEFHTLPGEEISEGVASECVEFMKTNGRVLASSNGLVCCRNISNKATMNHLLFICNPATRSWLGIPSPANLRSTMDKDLHIFFQCNIELYDQFPRDYLLMLMEYEEDWSNTLSCKIYVPQKEIWLEAGHMDSGGRNLLFESGVYQGDTIYFLSDWSPCFAERSPFYWPYVVAFNLKEGKSRFLKVPKESRKGLTDQSCRMRIFPWEKENSICLVKLLKGVLIVWVLRDFNSGSWSRILKIRGRAMRMIEPEPIIAGFTVLKGSTLLVATTKRVYRYDLTGDWKSRRVRNICRHQCGGDVLLSSYSSTLRLCGDGASVLSI</sequence>
<dbReference type="Pfam" id="PF00646">
    <property type="entry name" value="F-box"/>
    <property type="match status" value="1"/>
</dbReference>
<dbReference type="PANTHER" id="PTHR31672:SF13">
    <property type="entry name" value="F-BOX PROTEIN CPR30-LIKE"/>
    <property type="match status" value="1"/>
</dbReference>
<dbReference type="PANTHER" id="PTHR31672">
    <property type="entry name" value="BNACNNG10540D PROTEIN"/>
    <property type="match status" value="1"/>
</dbReference>
<evidence type="ECO:0008006" key="5">
    <source>
        <dbReference type="Google" id="ProtNLM"/>
    </source>
</evidence>
<dbReference type="AlphaFoldDB" id="A0AAV6LT92"/>
<dbReference type="InterPro" id="IPR001810">
    <property type="entry name" value="F-box_dom"/>
</dbReference>
<dbReference type="Proteomes" id="UP000823749">
    <property type="component" value="Chromosome 1"/>
</dbReference>
<name>A0AAV6LT92_9ERIC</name>
<evidence type="ECO:0000313" key="3">
    <source>
        <dbReference type="EMBL" id="KAG5567399.1"/>
    </source>
</evidence>
<protein>
    <recommendedName>
        <fullName evidence="5">F-box protein</fullName>
    </recommendedName>
</protein>
<gene>
    <name evidence="3" type="ORF">RHGRI_002821</name>
</gene>
<dbReference type="Pfam" id="PF08268">
    <property type="entry name" value="FBA_3"/>
    <property type="match status" value="1"/>
</dbReference>